<reference evidence="8" key="1">
    <citation type="submission" date="2022-10" db="EMBL/GenBank/DDBJ databases">
        <title>Novel sulphate-reducing endosymbionts in the free-living metamonad Anaeramoeba.</title>
        <authorList>
            <person name="Jerlstrom-Hultqvist J."/>
            <person name="Cepicka I."/>
            <person name="Gallot-Lavallee L."/>
            <person name="Salas-Leiva D."/>
            <person name="Curtis B.A."/>
            <person name="Zahonova K."/>
            <person name="Pipaliya S."/>
            <person name="Dacks J."/>
            <person name="Roger A.J."/>
        </authorList>
    </citation>
    <scope>NUCLEOTIDE SEQUENCE</scope>
    <source>
        <strain evidence="8">BMAN</strain>
    </source>
</reference>
<evidence type="ECO:0000256" key="2">
    <source>
        <dbReference type="ARBA" id="ARBA00022737"/>
    </source>
</evidence>
<keyword evidence="5" id="KW-0472">Membrane</keyword>
<evidence type="ECO:0000256" key="1">
    <source>
        <dbReference type="ARBA" id="ARBA00022729"/>
    </source>
</evidence>
<keyword evidence="3" id="KW-0325">Glycoprotein</keyword>
<evidence type="ECO:0000259" key="7">
    <source>
        <dbReference type="PROSITE" id="PS50853"/>
    </source>
</evidence>
<dbReference type="InterPro" id="IPR028994">
    <property type="entry name" value="Integrin_alpha_N"/>
</dbReference>
<dbReference type="SMART" id="SM00191">
    <property type="entry name" value="Int_alpha"/>
    <property type="match status" value="7"/>
</dbReference>
<dbReference type="Gene3D" id="2.130.10.130">
    <property type="entry name" value="Integrin alpha, N-terminal"/>
    <property type="match status" value="3"/>
</dbReference>
<dbReference type="InterPro" id="IPR036116">
    <property type="entry name" value="FN3_sf"/>
</dbReference>
<dbReference type="InterPro" id="IPR013517">
    <property type="entry name" value="FG-GAP"/>
</dbReference>
<dbReference type="InterPro" id="IPR013519">
    <property type="entry name" value="Int_alpha_beta-p"/>
</dbReference>
<dbReference type="PROSITE" id="PS50853">
    <property type="entry name" value="FN3"/>
    <property type="match status" value="2"/>
</dbReference>
<feature type="repeat" description="FG-GAP" evidence="4">
    <location>
        <begin position="342"/>
        <end position="399"/>
    </location>
</feature>
<feature type="repeat" description="FG-GAP" evidence="4">
    <location>
        <begin position="169"/>
        <end position="225"/>
    </location>
</feature>
<feature type="domain" description="Fibronectin type-III" evidence="7">
    <location>
        <begin position="654"/>
        <end position="743"/>
    </location>
</feature>
<sequence length="801" mass="88415">MNLKKKLFIFFILLILFNEVITTKDKIAPKERKKEKQKEKEKEEDELIWNEIEQILSNDGSTRDLFSYSISISENRKYLVVGAPFASANGKADQGKVYVFENNGTNWIQTQILLPSDGDNDQYFGSSSSISRDGTFIVVGSPSATVSGYPSEGKAYIFENNAGNWIQTQMLFANDSESYEYFGSSIAISQNQTYLFIGAPFATVNGRTSQGKVYVFGNNAGNWVQTQILFTTDTGFYYQFGTSISISENENYLVIGAPGAAVNETSHQGKAYVFENNAGNWVQTQSLIASDGGLYYQFGTSISISENENDLFIGAPFATVNGSSSQGKVHVFRKNAGNWVESQPLIASDGGLYYHFGSSISVSQNDTFLVVGAPGANIGANNSQGKAYVFENNGTDWVQTQIIAESDGNPSDRFGFSVCALLNDIFVGATFASVGGNSSQGKIYVFAKFSAPSQVNLLNCSSLFSSFNCYWNQIPNDSSHIEYQIIYNSSWEVIKSPNLNQGTYYQLFNSSIYPTIIGNADYSIQIKACDKTKTPKVCGKSSNAWNLQTRIDSVTDFYLKALSENSIQVSWNYPNVPIIDSVPKLSHYVVSYKKQSSYQTSNISVLNSSTSYQITNLDTETLYSISVWGCRSEGCSGEDQGKITSGSISTLFGKVLNLQCSNLKDYHVSCSWNPPTIGTPSYYNLTYRATTQNDFNTINTNMLSQEFTVKFLNQEYQIDVSACDSFLQCGTVSSVKITTLNSNQSSQSSSKSTKIALGVVFSIIGVALIALGIFWFQRKKNRITKYEKLELEKGEIKANQN</sequence>
<gene>
    <name evidence="8" type="ORF">M0811_14156</name>
</gene>
<evidence type="ECO:0000256" key="5">
    <source>
        <dbReference type="SAM" id="Phobius"/>
    </source>
</evidence>
<keyword evidence="9" id="KW-1185">Reference proteome</keyword>
<evidence type="ECO:0000256" key="4">
    <source>
        <dbReference type="PROSITE-ProRule" id="PRU00803"/>
    </source>
</evidence>
<dbReference type="Pfam" id="PF14312">
    <property type="entry name" value="FG-GAP_2"/>
    <property type="match status" value="7"/>
</dbReference>
<proteinExistence type="predicted"/>
<protein>
    <recommendedName>
        <fullName evidence="7">Fibronectin type-III domain-containing protein</fullName>
    </recommendedName>
</protein>
<dbReference type="InterPro" id="IPR013783">
    <property type="entry name" value="Ig-like_fold"/>
</dbReference>
<dbReference type="Proteomes" id="UP001149090">
    <property type="component" value="Unassembled WGS sequence"/>
</dbReference>
<evidence type="ECO:0000256" key="3">
    <source>
        <dbReference type="ARBA" id="ARBA00023180"/>
    </source>
</evidence>
<dbReference type="CDD" id="cd12087">
    <property type="entry name" value="TM_EGFR-like"/>
    <property type="match status" value="1"/>
</dbReference>
<feature type="chain" id="PRO_5040208755" description="Fibronectin type-III domain-containing protein" evidence="6">
    <location>
        <begin position="23"/>
        <end position="801"/>
    </location>
</feature>
<keyword evidence="5" id="KW-0812">Transmembrane</keyword>
<keyword evidence="5" id="KW-1133">Transmembrane helix</keyword>
<dbReference type="OrthoDB" id="5317514at2759"/>
<dbReference type="Gene3D" id="2.60.40.10">
    <property type="entry name" value="Immunoglobulins"/>
    <property type="match status" value="2"/>
</dbReference>
<keyword evidence="1 6" id="KW-0732">Signal</keyword>
<dbReference type="PROSITE" id="PS51470">
    <property type="entry name" value="FG_GAP"/>
    <property type="match status" value="2"/>
</dbReference>
<comment type="caution">
    <text evidence="8">The sequence shown here is derived from an EMBL/GenBank/DDBJ whole genome shotgun (WGS) entry which is preliminary data.</text>
</comment>
<feature type="signal peptide" evidence="6">
    <location>
        <begin position="1"/>
        <end position="22"/>
    </location>
</feature>
<evidence type="ECO:0000313" key="8">
    <source>
        <dbReference type="EMBL" id="KAJ5080139.1"/>
    </source>
</evidence>
<feature type="domain" description="Fibronectin type-III" evidence="7">
    <location>
        <begin position="553"/>
        <end position="650"/>
    </location>
</feature>
<organism evidence="8 9">
    <name type="scientific">Anaeramoeba ignava</name>
    <name type="common">Anaerobic marine amoeba</name>
    <dbReference type="NCBI Taxonomy" id="1746090"/>
    <lineage>
        <taxon>Eukaryota</taxon>
        <taxon>Metamonada</taxon>
        <taxon>Anaeramoebidae</taxon>
        <taxon>Anaeramoeba</taxon>
    </lineage>
</organism>
<dbReference type="CDD" id="cd00063">
    <property type="entry name" value="FN3"/>
    <property type="match status" value="2"/>
</dbReference>
<feature type="transmembrane region" description="Helical" evidence="5">
    <location>
        <begin position="755"/>
        <end position="776"/>
    </location>
</feature>
<evidence type="ECO:0000313" key="9">
    <source>
        <dbReference type="Proteomes" id="UP001149090"/>
    </source>
</evidence>
<keyword evidence="2" id="KW-0677">Repeat</keyword>
<dbReference type="PANTHER" id="PTHR36220:SF1">
    <property type="entry name" value="GAMMA TUBULIN COMPLEX COMPONENT C-TERMINAL DOMAIN-CONTAINING PROTEIN"/>
    <property type="match status" value="1"/>
</dbReference>
<dbReference type="AlphaFoldDB" id="A0A9Q0RHG4"/>
<dbReference type="InterPro" id="IPR003961">
    <property type="entry name" value="FN3_dom"/>
</dbReference>
<dbReference type="SUPFAM" id="SSF49265">
    <property type="entry name" value="Fibronectin type III"/>
    <property type="match status" value="1"/>
</dbReference>
<name>A0A9Q0RHG4_ANAIG</name>
<dbReference type="SUPFAM" id="SSF69318">
    <property type="entry name" value="Integrin alpha N-terminal domain"/>
    <property type="match status" value="1"/>
</dbReference>
<dbReference type="SMART" id="SM00060">
    <property type="entry name" value="FN3"/>
    <property type="match status" value="2"/>
</dbReference>
<dbReference type="Pfam" id="PF00041">
    <property type="entry name" value="fn3"/>
    <property type="match status" value="1"/>
</dbReference>
<dbReference type="EMBL" id="JAPDFW010000013">
    <property type="protein sequence ID" value="KAJ5080139.1"/>
    <property type="molecule type" value="Genomic_DNA"/>
</dbReference>
<accession>A0A9Q0RHG4</accession>
<evidence type="ECO:0000256" key="6">
    <source>
        <dbReference type="SAM" id="SignalP"/>
    </source>
</evidence>
<dbReference type="PANTHER" id="PTHR36220">
    <property type="entry name" value="UNNAMED PRODUCT"/>
    <property type="match status" value="1"/>
</dbReference>